<name>A0A8K0TVM3_9PEZI</name>
<dbReference type="Gene3D" id="3.30.420.10">
    <property type="entry name" value="Ribonuclease H-like superfamily/Ribonuclease H"/>
    <property type="match status" value="1"/>
</dbReference>
<evidence type="ECO:0000313" key="3">
    <source>
        <dbReference type="Proteomes" id="UP000813385"/>
    </source>
</evidence>
<gene>
    <name evidence="2" type="ORF">B0T11DRAFT_314479</name>
</gene>
<reference evidence="2" key="1">
    <citation type="journal article" date="2021" name="Nat. Commun.">
        <title>Genetic determinants of endophytism in the Arabidopsis root mycobiome.</title>
        <authorList>
            <person name="Mesny F."/>
            <person name="Miyauchi S."/>
            <person name="Thiergart T."/>
            <person name="Pickel B."/>
            <person name="Atanasova L."/>
            <person name="Karlsson M."/>
            <person name="Huettel B."/>
            <person name="Barry K.W."/>
            <person name="Haridas S."/>
            <person name="Chen C."/>
            <person name="Bauer D."/>
            <person name="Andreopoulos W."/>
            <person name="Pangilinan J."/>
            <person name="LaButti K."/>
            <person name="Riley R."/>
            <person name="Lipzen A."/>
            <person name="Clum A."/>
            <person name="Drula E."/>
            <person name="Henrissat B."/>
            <person name="Kohler A."/>
            <person name="Grigoriev I.V."/>
            <person name="Martin F.M."/>
            <person name="Hacquard S."/>
        </authorList>
    </citation>
    <scope>NUCLEOTIDE SEQUENCE</scope>
    <source>
        <strain evidence="2">MPI-CAGE-AT-0016</strain>
    </source>
</reference>
<dbReference type="OrthoDB" id="5953249at2759"/>
<dbReference type="InterPro" id="IPR036397">
    <property type="entry name" value="RNaseH_sf"/>
</dbReference>
<dbReference type="PANTHER" id="PTHR28083:SF1">
    <property type="entry name" value="GOOD FOR FULL DBP5 ACTIVITY PROTEIN 2"/>
    <property type="match status" value="1"/>
</dbReference>
<evidence type="ECO:0000313" key="2">
    <source>
        <dbReference type="EMBL" id="KAH7376093.1"/>
    </source>
</evidence>
<dbReference type="InterPro" id="IPR012337">
    <property type="entry name" value="RNaseH-like_sf"/>
</dbReference>
<evidence type="ECO:0000259" key="1">
    <source>
        <dbReference type="Pfam" id="PF21762"/>
    </source>
</evidence>
<comment type="caution">
    <text evidence="2">The sequence shown here is derived from an EMBL/GenBank/DDBJ whole genome shotgun (WGS) entry which is preliminary data.</text>
</comment>
<dbReference type="EMBL" id="JAGPXD010000001">
    <property type="protein sequence ID" value="KAH7376093.1"/>
    <property type="molecule type" value="Genomic_DNA"/>
</dbReference>
<dbReference type="Pfam" id="PF21762">
    <property type="entry name" value="DEDDh_C"/>
    <property type="match status" value="1"/>
</dbReference>
<protein>
    <recommendedName>
        <fullName evidence="1">Gfd2/YDR514C-like C-terminal domain-containing protein</fullName>
    </recommendedName>
</protein>
<dbReference type="GO" id="GO:0005634">
    <property type="term" value="C:nucleus"/>
    <property type="evidence" value="ECO:0007669"/>
    <property type="project" value="TreeGrafter"/>
</dbReference>
<dbReference type="InterPro" id="IPR040151">
    <property type="entry name" value="Gfd2/YDR514C-like"/>
</dbReference>
<dbReference type="Proteomes" id="UP000813385">
    <property type="component" value="Unassembled WGS sequence"/>
</dbReference>
<dbReference type="GO" id="GO:0003676">
    <property type="term" value="F:nucleic acid binding"/>
    <property type="evidence" value="ECO:0007669"/>
    <property type="project" value="InterPro"/>
</dbReference>
<accession>A0A8K0TVM3</accession>
<dbReference type="InterPro" id="IPR048519">
    <property type="entry name" value="Gfd2/YDR514C-like_C"/>
</dbReference>
<keyword evidence="3" id="KW-1185">Reference proteome</keyword>
<proteinExistence type="predicted"/>
<feature type="domain" description="Gfd2/YDR514C-like C-terminal" evidence="1">
    <location>
        <begin position="93"/>
        <end position="211"/>
    </location>
</feature>
<dbReference type="AlphaFoldDB" id="A0A8K0TVM3"/>
<organism evidence="2 3">
    <name type="scientific">Plectosphaerella cucumerina</name>
    <dbReference type="NCBI Taxonomy" id="40658"/>
    <lineage>
        <taxon>Eukaryota</taxon>
        <taxon>Fungi</taxon>
        <taxon>Dikarya</taxon>
        <taxon>Ascomycota</taxon>
        <taxon>Pezizomycotina</taxon>
        <taxon>Sordariomycetes</taxon>
        <taxon>Hypocreomycetidae</taxon>
        <taxon>Glomerellales</taxon>
        <taxon>Plectosphaerellaceae</taxon>
        <taxon>Plectosphaerella</taxon>
    </lineage>
</organism>
<dbReference type="SUPFAM" id="SSF53098">
    <property type="entry name" value="Ribonuclease H-like"/>
    <property type="match status" value="1"/>
</dbReference>
<dbReference type="PANTHER" id="PTHR28083">
    <property type="entry name" value="GOOD FOR FULL DBP5 ACTIVITY PROTEIN 2"/>
    <property type="match status" value="1"/>
</dbReference>
<sequence>MIRPCQSPENVRSGLRHMLSALGLSRLETPPPGSAVAPPNALMLAIDIEGGSTFEQLIRNPNARMGVAIFDPARGSRAGASRLKTYQFISGDDEFLRTATDKFLFGKTTHCKTRDFPTHILSLLPPSRPIVLIAHSMNSDLATLKLMGFDARQDSRMYLVDTHPMSGDVLRTHRGFGSLSRVMSELRLEFEPGDLHYAGNDAHFTMRVALSLARRGYLQQCPNPGAKDMAILRALDKETMAPIVRRPRIIIVRKISQQGRGEVSRARALLREETEMLREVDNSDFTVEGLCWLFV</sequence>